<proteinExistence type="predicted"/>
<dbReference type="Pfam" id="PF13439">
    <property type="entry name" value="Glyco_transf_4"/>
    <property type="match status" value="1"/>
</dbReference>
<dbReference type="CDD" id="cd03814">
    <property type="entry name" value="GT4-like"/>
    <property type="match status" value="1"/>
</dbReference>
<gene>
    <name evidence="2" type="ORF">MKI79_02730</name>
</gene>
<dbReference type="AlphaFoldDB" id="A0A9X1WV89"/>
<evidence type="ECO:0000313" key="3">
    <source>
        <dbReference type="Proteomes" id="UP001139701"/>
    </source>
</evidence>
<reference evidence="2" key="1">
    <citation type="submission" date="2022-02" db="EMBL/GenBank/DDBJ databases">
        <title>Acinetobacter A3.8 sp. nov., isolated from Sediment (Zhairuo Island).</title>
        <authorList>
            <person name="Zheng K."/>
        </authorList>
    </citation>
    <scope>NUCLEOTIDE SEQUENCE</scope>
    <source>
        <strain evidence="2">A3.8</strain>
    </source>
</reference>
<dbReference type="SUPFAM" id="SSF53756">
    <property type="entry name" value="UDP-Glycosyltransferase/glycogen phosphorylase"/>
    <property type="match status" value="1"/>
</dbReference>
<dbReference type="InterPro" id="IPR050194">
    <property type="entry name" value="Glycosyltransferase_grp1"/>
</dbReference>
<dbReference type="InterPro" id="IPR028098">
    <property type="entry name" value="Glyco_trans_4-like_N"/>
</dbReference>
<keyword evidence="3" id="KW-1185">Reference proteome</keyword>
<dbReference type="PANTHER" id="PTHR45947">
    <property type="entry name" value="SULFOQUINOVOSYL TRANSFERASE SQD2"/>
    <property type="match status" value="1"/>
</dbReference>
<sequence length="416" mass="47276">MTNQSAIVLDYAQAKLQQNKNQQNESKLPARKLRIAIVTETWPPEINGVSLSVMQLTKGLQRRGHKILLVRPQQSEKNHSFYPDQECVVRSQSIPKYPQMQFGWPQIFKIGQALDQFKADIVHIVTEGPLGLAALNQAKLRNIPISSGFHSSFHDFSRYFDMAFLVRPVRQYLKWFHNQTDLTLVPSEDTRQVLKDEFGLRCPMRIISRGVDNQRFNRNLRSSGLRRQWQVDDNTTVLLSVGRVSPEKEVPFILKSYQELKKHQPQRKLKMVVVGDGPIREDLEKQYPDITFMGAQMGEALAMCYASADAFLFASEVDTFGNVVLEAVASGLPVLAYNYAAPALMVEHGRTGWLLPFADKLAWQKALLNLPSLKDLARMGQIAGNKVGDCGWDRPVADFEDALLHYAKKPTMYLQF</sequence>
<dbReference type="PANTHER" id="PTHR45947:SF3">
    <property type="entry name" value="SULFOQUINOVOSYL TRANSFERASE SQD2"/>
    <property type="match status" value="1"/>
</dbReference>
<evidence type="ECO:0000313" key="2">
    <source>
        <dbReference type="EMBL" id="MCJ8145834.1"/>
    </source>
</evidence>
<dbReference type="Pfam" id="PF13692">
    <property type="entry name" value="Glyco_trans_1_4"/>
    <property type="match status" value="1"/>
</dbReference>
<dbReference type="GO" id="GO:0016757">
    <property type="term" value="F:glycosyltransferase activity"/>
    <property type="evidence" value="ECO:0007669"/>
    <property type="project" value="UniProtKB-ARBA"/>
</dbReference>
<comment type="caution">
    <text evidence="2">The sequence shown here is derived from an EMBL/GenBank/DDBJ whole genome shotgun (WGS) entry which is preliminary data.</text>
</comment>
<dbReference type="Proteomes" id="UP001139701">
    <property type="component" value="Unassembled WGS sequence"/>
</dbReference>
<feature type="domain" description="Glycosyltransferase subfamily 4-like N-terminal" evidence="1">
    <location>
        <begin position="46"/>
        <end position="215"/>
    </location>
</feature>
<evidence type="ECO:0000259" key="1">
    <source>
        <dbReference type="Pfam" id="PF13439"/>
    </source>
</evidence>
<protein>
    <submittedName>
        <fullName evidence="2">Glycosyltransferase family 1 protein</fullName>
    </submittedName>
</protein>
<dbReference type="EMBL" id="JAKUML010000003">
    <property type="protein sequence ID" value="MCJ8145834.1"/>
    <property type="molecule type" value="Genomic_DNA"/>
</dbReference>
<dbReference type="RefSeq" id="WP_241570532.1">
    <property type="nucleotide sequence ID" value="NZ_JAKUML010000003.1"/>
</dbReference>
<name>A0A9X1WV89_9GAMM</name>
<accession>A0A9X1WV89</accession>
<dbReference type="Gene3D" id="3.40.50.2000">
    <property type="entry name" value="Glycogen Phosphorylase B"/>
    <property type="match status" value="2"/>
</dbReference>
<organism evidence="2 3">
    <name type="scientific">Acinetobacter sedimenti</name>
    <dbReference type="NCBI Taxonomy" id="2919922"/>
    <lineage>
        <taxon>Bacteria</taxon>
        <taxon>Pseudomonadati</taxon>
        <taxon>Pseudomonadota</taxon>
        <taxon>Gammaproteobacteria</taxon>
        <taxon>Moraxellales</taxon>
        <taxon>Moraxellaceae</taxon>
        <taxon>Acinetobacter</taxon>
    </lineage>
</organism>